<organism evidence="3 4">
    <name type="scientific">Larinioides sclopetarius</name>
    <dbReference type="NCBI Taxonomy" id="280406"/>
    <lineage>
        <taxon>Eukaryota</taxon>
        <taxon>Metazoa</taxon>
        <taxon>Ecdysozoa</taxon>
        <taxon>Arthropoda</taxon>
        <taxon>Chelicerata</taxon>
        <taxon>Arachnida</taxon>
        <taxon>Araneae</taxon>
        <taxon>Araneomorphae</taxon>
        <taxon>Entelegynae</taxon>
        <taxon>Araneoidea</taxon>
        <taxon>Araneidae</taxon>
        <taxon>Larinioides</taxon>
    </lineage>
</organism>
<dbReference type="Proteomes" id="UP001497382">
    <property type="component" value="Unassembled WGS sequence"/>
</dbReference>
<keyword evidence="4" id="KW-1185">Reference proteome</keyword>
<dbReference type="GO" id="GO:0008270">
    <property type="term" value="F:zinc ion binding"/>
    <property type="evidence" value="ECO:0007669"/>
    <property type="project" value="UniProtKB-KW"/>
</dbReference>
<evidence type="ECO:0000313" key="4">
    <source>
        <dbReference type="Proteomes" id="UP001497382"/>
    </source>
</evidence>
<dbReference type="InterPro" id="IPR013087">
    <property type="entry name" value="Znf_C2H2_type"/>
</dbReference>
<reference evidence="3 4" key="1">
    <citation type="submission" date="2024-04" db="EMBL/GenBank/DDBJ databases">
        <authorList>
            <person name="Rising A."/>
            <person name="Reimegard J."/>
            <person name="Sonavane S."/>
            <person name="Akerstrom W."/>
            <person name="Nylinder S."/>
            <person name="Hedman E."/>
            <person name="Kallberg Y."/>
        </authorList>
    </citation>
    <scope>NUCLEOTIDE SEQUENCE [LARGE SCALE GENOMIC DNA]</scope>
</reference>
<sequence>MQHMYETSNKKVQDFYHVVEENTGSKIVYRHCGCDKCYKIRDNNQCNFNKICIKNDDQCLVSDLIKPCSVFIRRLDLRGHNGNTFNNCCPPFPKMSNSEKSVISNKIGNSIVEDGIENLSERNTDSVRKQMDLLFESLCETFNLLRAKKKYFKQTKKVDYDIFSCCNSRKTGIKKISRKLIGTLHQGRNGVSKSSKISKPCIKNSSHTYNISYLPTFKSVRRKFNGKENFKNIDENRRHSYEGTDSEIENETRSEIGIKSMQIRYLSSSEVYTNHRTDEIPKNDSGFLVDRRNNYSVPLVGSSTKTFSRFPAKSNQDKAVQAHDSRFPLNNSNPYCASNPEAEDFEKVKDYNKGVKIEIVEEHITQKNVKRTTKNYSVYLSNHKIRNIEKDDSTVIRKSESGIQILGESVPTRKLKERNTNKCLENISEALINENSHECESEGCFEEDDSAGNKYIQTLNKSVKPCSVFIELMDEKMINFYCNHAQTFAIYDANNFIPQIKTVGQYKVDSCLSSDLLTPPATIGKISNRSSVEKFTARNEQTFKYHGIIPLIKPCSVVIDKLPFNKYLKFINPTVINSFCNENASYHNVVGETESYISAEKNVSQCEINLCFSSPYDNNTSCISHRFPHDSSTIIDAVPNVDAFSELPVINGQTRKYPRKTPLVKPCCVIKKFLVDEKLLARKSSIKRQCKLLKFKRRKYINNRKSLLHKKKMLIKCTSNKKYAQKFNKPFVCKKWKKESKVLNQIAEEWEKDLRVKENLNNNGINMEKISSSLLRENQYICNTSSDISTCSSSHLVVKDCFVLLERINVDKYLVETKKLFNSHYNLKCSTSLDVLPKCHLSYNKIRGCYVLLERINLDKCLAKSKNIFNQCDSNIPSENLSVSKYCARNKNNRYKIDKTIVPNPRLKLKRGSPLRAEDASKLKVKKLKKFTDYYTLEKAVKNVKTVYNNNNLICDFDYKCVQCRKSITSDVKLYHHLCCGKRKKGYICDICEKIFETIPRYQKHLNYHYKFIKFP</sequence>
<dbReference type="AlphaFoldDB" id="A0AAV2ALI7"/>
<proteinExistence type="predicted"/>
<feature type="domain" description="C2H2-type" evidence="2">
    <location>
        <begin position="987"/>
        <end position="1009"/>
    </location>
</feature>
<gene>
    <name evidence="3" type="ORF">LARSCL_LOCUS13350</name>
</gene>
<comment type="caution">
    <text evidence="3">The sequence shown here is derived from an EMBL/GenBank/DDBJ whole genome shotgun (WGS) entry which is preliminary data.</text>
</comment>
<dbReference type="EMBL" id="CAXIEN010000183">
    <property type="protein sequence ID" value="CAL1284816.1"/>
    <property type="molecule type" value="Genomic_DNA"/>
</dbReference>
<dbReference type="SMART" id="SM00355">
    <property type="entry name" value="ZnF_C2H2"/>
    <property type="match status" value="1"/>
</dbReference>
<keyword evidence="1" id="KW-0863">Zinc-finger</keyword>
<evidence type="ECO:0000313" key="3">
    <source>
        <dbReference type="EMBL" id="CAL1284816.1"/>
    </source>
</evidence>
<accession>A0AAV2ALI7</accession>
<keyword evidence="1" id="KW-0479">Metal-binding</keyword>
<protein>
    <recommendedName>
        <fullName evidence="2">C2H2-type domain-containing protein</fullName>
    </recommendedName>
</protein>
<evidence type="ECO:0000256" key="1">
    <source>
        <dbReference type="PROSITE-ProRule" id="PRU00042"/>
    </source>
</evidence>
<keyword evidence="1" id="KW-0862">Zinc</keyword>
<evidence type="ECO:0000259" key="2">
    <source>
        <dbReference type="PROSITE" id="PS50157"/>
    </source>
</evidence>
<dbReference type="PROSITE" id="PS00028">
    <property type="entry name" value="ZINC_FINGER_C2H2_1"/>
    <property type="match status" value="1"/>
</dbReference>
<name>A0AAV2ALI7_9ARAC</name>
<dbReference type="PROSITE" id="PS50157">
    <property type="entry name" value="ZINC_FINGER_C2H2_2"/>
    <property type="match status" value="1"/>
</dbReference>